<evidence type="ECO:0000313" key="13">
    <source>
        <dbReference type="EMBL" id="PIQ86033.1"/>
    </source>
</evidence>
<evidence type="ECO:0000313" key="14">
    <source>
        <dbReference type="Proteomes" id="UP000230859"/>
    </source>
</evidence>
<dbReference type="NCBIfam" id="TIGR00888">
    <property type="entry name" value="guaA_Nterm"/>
    <property type="match status" value="1"/>
</dbReference>
<evidence type="ECO:0000256" key="2">
    <source>
        <dbReference type="ARBA" id="ARBA00005153"/>
    </source>
</evidence>
<dbReference type="Pfam" id="PF00117">
    <property type="entry name" value="GATase"/>
    <property type="match status" value="1"/>
</dbReference>
<feature type="active site" evidence="9">
    <location>
        <position position="174"/>
    </location>
</feature>
<proteinExistence type="inferred from homology"/>
<feature type="domain" description="GMPS ATP-PPase" evidence="12">
    <location>
        <begin position="201"/>
        <end position="393"/>
    </location>
</feature>
<evidence type="ECO:0000256" key="11">
    <source>
        <dbReference type="SAM" id="Phobius"/>
    </source>
</evidence>
<comment type="pathway">
    <text evidence="2 9">Purine metabolism; GMP biosynthesis; GMP from XMP (L-Gln route): step 1/1.</text>
</comment>
<dbReference type="UniPathway" id="UPA00189">
    <property type="reaction ID" value="UER00296"/>
</dbReference>
<reference evidence="13 14" key="1">
    <citation type="submission" date="2017-09" db="EMBL/GenBank/DDBJ databases">
        <title>Depth-based differentiation of microbial function through sediment-hosted aquifers and enrichment of novel symbionts in the deep terrestrial subsurface.</title>
        <authorList>
            <person name="Probst A.J."/>
            <person name="Ladd B."/>
            <person name="Jarett J.K."/>
            <person name="Geller-Mcgrath D.E."/>
            <person name="Sieber C.M."/>
            <person name="Emerson J.B."/>
            <person name="Anantharaman K."/>
            <person name="Thomas B.C."/>
            <person name="Malmstrom R."/>
            <person name="Stieglmeier M."/>
            <person name="Klingl A."/>
            <person name="Woyke T."/>
            <person name="Ryan C.M."/>
            <person name="Banfield J.F."/>
        </authorList>
    </citation>
    <scope>NUCLEOTIDE SEQUENCE [LARGE SCALE GENOMIC DNA]</scope>
    <source>
        <strain evidence="13">CG11_big_fil_rev_8_21_14_0_20_45_26</strain>
    </source>
</reference>
<dbReference type="InterPro" id="IPR022310">
    <property type="entry name" value="NAD/GMP_synthase"/>
</dbReference>
<feature type="active site" description="Nucleophile" evidence="9">
    <location>
        <position position="87"/>
    </location>
</feature>
<gene>
    <name evidence="9" type="primary">guaA</name>
    <name evidence="13" type="ORF">COV74_06265</name>
</gene>
<name>A0A2H0LNM0_9BACT</name>
<dbReference type="PRINTS" id="PR00097">
    <property type="entry name" value="ANTSNTHASEII"/>
</dbReference>
<keyword evidence="4 9" id="KW-0547">Nucleotide-binding</keyword>
<evidence type="ECO:0000256" key="6">
    <source>
        <dbReference type="ARBA" id="ARBA00022755"/>
    </source>
</evidence>
<dbReference type="Gene3D" id="3.40.50.620">
    <property type="entry name" value="HUPs"/>
    <property type="match status" value="1"/>
</dbReference>
<dbReference type="EC" id="6.3.5.2" evidence="9"/>
<keyword evidence="11" id="KW-0812">Transmembrane</keyword>
<evidence type="ECO:0000256" key="4">
    <source>
        <dbReference type="ARBA" id="ARBA00022741"/>
    </source>
</evidence>
<dbReference type="PROSITE" id="PS51273">
    <property type="entry name" value="GATASE_TYPE_1"/>
    <property type="match status" value="1"/>
</dbReference>
<dbReference type="NCBIfam" id="NF000848">
    <property type="entry name" value="PRK00074.1"/>
    <property type="match status" value="1"/>
</dbReference>
<dbReference type="HAMAP" id="MF_00344">
    <property type="entry name" value="GMP_synthase"/>
    <property type="match status" value="1"/>
</dbReference>
<dbReference type="InterPro" id="IPR025777">
    <property type="entry name" value="GMPS_ATP_PPase_dom"/>
</dbReference>
<keyword evidence="5 9" id="KW-0332">GMP biosynthesis</keyword>
<keyword evidence="8 9" id="KW-0315">Glutamine amidotransferase</keyword>
<dbReference type="InterPro" id="IPR017926">
    <property type="entry name" value="GATASE"/>
</dbReference>
<keyword evidence="7 9" id="KW-0067">ATP-binding</keyword>
<dbReference type="Proteomes" id="UP000230859">
    <property type="component" value="Unassembled WGS sequence"/>
</dbReference>
<protein>
    <recommendedName>
        <fullName evidence="9">GMP synthase [glutamine-hydrolyzing]</fullName>
        <ecNumber evidence="9">6.3.5.2</ecNumber>
    </recommendedName>
    <alternativeName>
        <fullName evidence="9">GMP synthetase</fullName>
    </alternativeName>
    <alternativeName>
        <fullName evidence="9">Glutamine amidotransferase</fullName>
    </alternativeName>
</protein>
<evidence type="ECO:0000256" key="1">
    <source>
        <dbReference type="ARBA" id="ARBA00002332"/>
    </source>
</evidence>
<organism evidence="13 14">
    <name type="scientific">Candidatus Abzuiibacterium crystallinum</name>
    <dbReference type="NCBI Taxonomy" id="1974748"/>
    <lineage>
        <taxon>Bacteria</taxon>
        <taxon>Pseudomonadati</taxon>
        <taxon>Candidatus Omnitrophota</taxon>
        <taxon>Candidatus Abzuiibacterium</taxon>
    </lineage>
</organism>
<dbReference type="GO" id="GO:0005829">
    <property type="term" value="C:cytosol"/>
    <property type="evidence" value="ECO:0007669"/>
    <property type="project" value="TreeGrafter"/>
</dbReference>
<evidence type="ECO:0000256" key="8">
    <source>
        <dbReference type="ARBA" id="ARBA00022962"/>
    </source>
</evidence>
<dbReference type="FunFam" id="3.40.50.620:FF:000001">
    <property type="entry name" value="GMP synthase [glutamine-hydrolyzing]"/>
    <property type="match status" value="1"/>
</dbReference>
<dbReference type="NCBIfam" id="TIGR00884">
    <property type="entry name" value="guaA_Cterm"/>
    <property type="match status" value="1"/>
</dbReference>
<dbReference type="FunFam" id="3.40.50.880:FF:000001">
    <property type="entry name" value="GMP synthase [glutamine-hydrolyzing]"/>
    <property type="match status" value="1"/>
</dbReference>
<feature type="binding site" evidence="10">
    <location>
        <begin position="228"/>
        <end position="234"/>
    </location>
    <ligand>
        <name>ATP</name>
        <dbReference type="ChEBI" id="CHEBI:30616"/>
    </ligand>
</feature>
<comment type="caution">
    <text evidence="13">The sequence shown here is derived from an EMBL/GenBank/DDBJ whole genome shotgun (WGS) entry which is preliminary data.</text>
</comment>
<dbReference type="SUPFAM" id="SSF52402">
    <property type="entry name" value="Adenine nucleotide alpha hydrolases-like"/>
    <property type="match status" value="1"/>
</dbReference>
<dbReference type="FunFam" id="3.30.300.10:FF:000002">
    <property type="entry name" value="GMP synthase [glutamine-hydrolyzing]"/>
    <property type="match status" value="1"/>
</dbReference>
<dbReference type="PRINTS" id="PR00096">
    <property type="entry name" value="GATASE"/>
</dbReference>
<keyword evidence="11" id="KW-1133">Transmembrane helix</keyword>
<dbReference type="PANTHER" id="PTHR11922:SF2">
    <property type="entry name" value="GMP SYNTHASE [GLUTAMINE-HYDROLYZING]"/>
    <property type="match status" value="1"/>
</dbReference>
<dbReference type="PROSITE" id="PS51553">
    <property type="entry name" value="GMPS_ATP_PPASE"/>
    <property type="match status" value="1"/>
</dbReference>
<keyword evidence="6 9" id="KW-0658">Purine biosynthesis</keyword>
<dbReference type="SUPFAM" id="SSF52317">
    <property type="entry name" value="Class I glutamine amidotransferase-like"/>
    <property type="match status" value="1"/>
</dbReference>
<dbReference type="InterPro" id="IPR001674">
    <property type="entry name" value="GMP_synth_C"/>
</dbReference>
<accession>A0A2H0LNM0</accession>
<evidence type="ECO:0000256" key="10">
    <source>
        <dbReference type="PROSITE-ProRule" id="PRU00886"/>
    </source>
</evidence>
<keyword evidence="3 9" id="KW-0436">Ligase</keyword>
<dbReference type="CDD" id="cd01742">
    <property type="entry name" value="GATase1_GMP_Synthase"/>
    <property type="match status" value="1"/>
</dbReference>
<dbReference type="Pfam" id="PF00958">
    <property type="entry name" value="GMP_synt_C"/>
    <property type="match status" value="1"/>
</dbReference>
<dbReference type="EMBL" id="PCVY01000053">
    <property type="protein sequence ID" value="PIQ86033.1"/>
    <property type="molecule type" value="Genomic_DNA"/>
</dbReference>
<keyword evidence="11" id="KW-0472">Membrane</keyword>
<dbReference type="InterPro" id="IPR022955">
    <property type="entry name" value="GMP_synthase"/>
</dbReference>
<dbReference type="GO" id="GO:0003921">
    <property type="term" value="F:GMP synthase activity"/>
    <property type="evidence" value="ECO:0007669"/>
    <property type="project" value="InterPro"/>
</dbReference>
<dbReference type="PANTHER" id="PTHR11922">
    <property type="entry name" value="GMP SYNTHASE-RELATED"/>
    <property type="match status" value="1"/>
</dbReference>
<evidence type="ECO:0000256" key="3">
    <source>
        <dbReference type="ARBA" id="ARBA00022598"/>
    </source>
</evidence>
<dbReference type="Gene3D" id="3.40.50.880">
    <property type="match status" value="1"/>
</dbReference>
<dbReference type="InterPro" id="IPR014729">
    <property type="entry name" value="Rossmann-like_a/b/a_fold"/>
</dbReference>
<dbReference type="Pfam" id="PF02540">
    <property type="entry name" value="NAD_synthase"/>
    <property type="match status" value="1"/>
</dbReference>
<evidence type="ECO:0000256" key="5">
    <source>
        <dbReference type="ARBA" id="ARBA00022749"/>
    </source>
</evidence>
<dbReference type="GO" id="GO:0005524">
    <property type="term" value="F:ATP binding"/>
    <property type="evidence" value="ECO:0007669"/>
    <property type="project" value="UniProtKB-UniRule"/>
</dbReference>
<dbReference type="InterPro" id="IPR029062">
    <property type="entry name" value="Class_I_gatase-like"/>
</dbReference>
<dbReference type="Gene3D" id="3.30.300.10">
    <property type="match status" value="1"/>
</dbReference>
<comment type="function">
    <text evidence="1 9">Catalyzes the synthesis of GMP from XMP.</text>
</comment>
<dbReference type="SUPFAM" id="SSF54810">
    <property type="entry name" value="GMP synthetase C-terminal dimerisation domain"/>
    <property type="match status" value="1"/>
</dbReference>
<evidence type="ECO:0000256" key="9">
    <source>
        <dbReference type="HAMAP-Rule" id="MF_00344"/>
    </source>
</evidence>
<evidence type="ECO:0000256" key="7">
    <source>
        <dbReference type="ARBA" id="ARBA00022840"/>
    </source>
</evidence>
<feature type="active site" evidence="9">
    <location>
        <position position="176"/>
    </location>
</feature>
<dbReference type="AlphaFoldDB" id="A0A2H0LNM0"/>
<feature type="transmembrane region" description="Helical" evidence="11">
    <location>
        <begin position="76"/>
        <end position="97"/>
    </location>
</feature>
<evidence type="ECO:0000259" key="12">
    <source>
        <dbReference type="PROSITE" id="PS51553"/>
    </source>
</evidence>
<sequence>MTYTTMHHDTCLVLDFGSQYTQLIARRIREKKVFSVVHPYHLSFEKILEIRPRAIILSGSPANVYQKNSPIPDPRIFSLGVPILGICYGLQVVTHLLGGKVKKVKFREYGHADLMVDHKCDLFAGLPKKLVSWMSHGDQVVKLPKHFKRLAHTSSSPVASFYDSKRKIYGVQFHPEVVQTPLGHQIIGNFLFRAAKFKGNWTPASFIEETVRHLKLQIGKEKVILGLSGGVDSAVAAILLHKAIGKQLTCIFVDNGVLRLNERKKVEKVFRGHYHINLKVVDASKLFLKRLQRVTDPERKRKMIGRTFIEVFEKETKKLGKVPFLAQGTLYPDRIESVSVFGGPTSMIKSHHNVGGLPKKMRLKLVEPLADLFKDEVRAVGRTLKIPEEMIARQPFPGPGLAVRIVGAVTKERLDLLRAADDIIVEEIKKANLYYSLWQSFGVLLPIKSVGVMGDERTYESVLAVRAVQSQDGMTADWARLPEKVLARISNRIINEVSGINRVCYDISSKPPATIEWE</sequence>
<dbReference type="InterPro" id="IPR004739">
    <property type="entry name" value="GMP_synth_GATase"/>
</dbReference>
<comment type="catalytic activity">
    <reaction evidence="9">
        <text>XMP + L-glutamine + ATP + H2O = GMP + L-glutamate + AMP + diphosphate + 2 H(+)</text>
        <dbReference type="Rhea" id="RHEA:11680"/>
        <dbReference type="ChEBI" id="CHEBI:15377"/>
        <dbReference type="ChEBI" id="CHEBI:15378"/>
        <dbReference type="ChEBI" id="CHEBI:29985"/>
        <dbReference type="ChEBI" id="CHEBI:30616"/>
        <dbReference type="ChEBI" id="CHEBI:33019"/>
        <dbReference type="ChEBI" id="CHEBI:57464"/>
        <dbReference type="ChEBI" id="CHEBI:58115"/>
        <dbReference type="ChEBI" id="CHEBI:58359"/>
        <dbReference type="ChEBI" id="CHEBI:456215"/>
        <dbReference type="EC" id="6.3.5.2"/>
    </reaction>
</comment>
<comment type="subunit">
    <text evidence="9">Homodimer.</text>
</comment>
<dbReference type="CDD" id="cd01997">
    <property type="entry name" value="GMP_synthase_C"/>
    <property type="match status" value="1"/>
</dbReference>